<keyword evidence="4" id="KW-1185">Reference proteome</keyword>
<comment type="similarity">
    <text evidence="1">To bacterial alkanal monooxygenase alpha and beta chains.</text>
</comment>
<dbReference type="InterPro" id="IPR050766">
    <property type="entry name" value="Bact_Lucif_Oxidored"/>
</dbReference>
<evidence type="ECO:0000313" key="3">
    <source>
        <dbReference type="EMBL" id="TDE17646.1"/>
    </source>
</evidence>
<dbReference type="PANTHER" id="PTHR30137">
    <property type="entry name" value="LUCIFERASE-LIKE MONOOXYGENASE"/>
    <property type="match status" value="1"/>
</dbReference>
<reference evidence="3 4" key="1">
    <citation type="submission" date="2019-03" db="EMBL/GenBank/DDBJ databases">
        <title>Dyadobacter AR-3-6 sp. nov., isolated from arctic soil.</title>
        <authorList>
            <person name="Chaudhary D.K."/>
        </authorList>
    </citation>
    <scope>NUCLEOTIDE SEQUENCE [LARGE SCALE GENOMIC DNA]</scope>
    <source>
        <strain evidence="3 4">AR-3-6</strain>
    </source>
</reference>
<dbReference type="InterPro" id="IPR036661">
    <property type="entry name" value="Luciferase-like_sf"/>
</dbReference>
<sequence>MTNIKLGILDQSIVRQGSTVQEAIQETIETAKLAENLGYSRFWVSEHHNSTFIAGSTPEVLMVKLADVTKTIRIGSGGIMLPNHSALKVAENFRMLETLFPGRIDLGMGRAPGTDRITSSILNPSNDFSEISYLRQLDHLQHFFRDTAGTERGFIYATPQSTTIPMQWILSSSGGSSKIAAKYGMGLAVAKFINGFVKPDVVETYRKNFRLSDQYAAPHAILSVFVLCGETEEKALQMRKMMDYILVEFERGKFGPFPDAETVRKYQFNMGELERIRYNSGRIISGTAESVKEQLTTLANEFDVDEIIISTMSDSRDSRNRSFELLSEAFSLREAVV</sequence>
<dbReference type="Proteomes" id="UP000294850">
    <property type="component" value="Unassembled WGS sequence"/>
</dbReference>
<evidence type="ECO:0000259" key="2">
    <source>
        <dbReference type="Pfam" id="PF00296"/>
    </source>
</evidence>
<protein>
    <submittedName>
        <fullName evidence="3">LLM class flavin-dependent oxidoreductase</fullName>
    </submittedName>
</protein>
<dbReference type="InterPro" id="IPR019949">
    <property type="entry name" value="CmoO-like"/>
</dbReference>
<dbReference type="EMBL" id="SMFL01000002">
    <property type="protein sequence ID" value="TDE17646.1"/>
    <property type="molecule type" value="Genomic_DNA"/>
</dbReference>
<evidence type="ECO:0000256" key="1">
    <source>
        <dbReference type="ARBA" id="ARBA00007789"/>
    </source>
</evidence>
<evidence type="ECO:0000313" key="4">
    <source>
        <dbReference type="Proteomes" id="UP000294850"/>
    </source>
</evidence>
<accession>A0A4R5DT11</accession>
<dbReference type="PANTHER" id="PTHR30137:SF20">
    <property type="entry name" value="N-ACETYL-S-ALKYLCYSTEINE MONOOXYGENASE"/>
    <property type="match status" value="1"/>
</dbReference>
<dbReference type="AlphaFoldDB" id="A0A4R5DT11"/>
<dbReference type="RefSeq" id="WP_131957512.1">
    <property type="nucleotide sequence ID" value="NZ_SMFL01000002.1"/>
</dbReference>
<dbReference type="Pfam" id="PF00296">
    <property type="entry name" value="Bac_luciferase"/>
    <property type="match status" value="1"/>
</dbReference>
<organism evidence="3 4">
    <name type="scientific">Dyadobacter psychrotolerans</name>
    <dbReference type="NCBI Taxonomy" id="2541721"/>
    <lineage>
        <taxon>Bacteria</taxon>
        <taxon>Pseudomonadati</taxon>
        <taxon>Bacteroidota</taxon>
        <taxon>Cytophagia</taxon>
        <taxon>Cytophagales</taxon>
        <taxon>Spirosomataceae</taxon>
        <taxon>Dyadobacter</taxon>
    </lineage>
</organism>
<feature type="domain" description="Luciferase-like" evidence="2">
    <location>
        <begin position="6"/>
        <end position="298"/>
    </location>
</feature>
<dbReference type="Gene3D" id="3.20.20.30">
    <property type="entry name" value="Luciferase-like domain"/>
    <property type="match status" value="1"/>
</dbReference>
<name>A0A4R5DT11_9BACT</name>
<dbReference type="GO" id="GO:0016705">
    <property type="term" value="F:oxidoreductase activity, acting on paired donors, with incorporation or reduction of molecular oxygen"/>
    <property type="evidence" value="ECO:0007669"/>
    <property type="project" value="InterPro"/>
</dbReference>
<gene>
    <name evidence="3" type="ORF">E0F88_07085</name>
</gene>
<proteinExistence type="predicted"/>
<comment type="caution">
    <text evidence="3">The sequence shown here is derived from an EMBL/GenBank/DDBJ whole genome shotgun (WGS) entry which is preliminary data.</text>
</comment>
<dbReference type="GO" id="GO:0005829">
    <property type="term" value="C:cytosol"/>
    <property type="evidence" value="ECO:0007669"/>
    <property type="project" value="TreeGrafter"/>
</dbReference>
<dbReference type="NCBIfam" id="TIGR03558">
    <property type="entry name" value="oxido_grp_1"/>
    <property type="match status" value="1"/>
</dbReference>
<dbReference type="SUPFAM" id="SSF51679">
    <property type="entry name" value="Bacterial luciferase-like"/>
    <property type="match status" value="1"/>
</dbReference>
<dbReference type="OrthoDB" id="9780518at2"/>
<dbReference type="InterPro" id="IPR011251">
    <property type="entry name" value="Luciferase-like_dom"/>
</dbReference>